<evidence type="ECO:0000256" key="2">
    <source>
        <dbReference type="ARBA" id="ARBA00022475"/>
    </source>
</evidence>
<protein>
    <submittedName>
        <fullName evidence="7">Lipopolysaccharide biosynthesis protein</fullName>
    </submittedName>
</protein>
<evidence type="ECO:0000313" key="7">
    <source>
        <dbReference type="EMBL" id="MFD1000673.1"/>
    </source>
</evidence>
<feature type="transmembrane region" description="Helical" evidence="6">
    <location>
        <begin position="407"/>
        <end position="426"/>
    </location>
</feature>
<keyword evidence="3 6" id="KW-0812">Transmembrane</keyword>
<feature type="transmembrane region" description="Helical" evidence="6">
    <location>
        <begin position="192"/>
        <end position="213"/>
    </location>
</feature>
<feature type="transmembrane region" description="Helical" evidence="6">
    <location>
        <begin position="382"/>
        <end position="401"/>
    </location>
</feature>
<comment type="subcellular location">
    <subcellularLocation>
        <location evidence="1">Cell membrane</location>
        <topology evidence="1">Multi-pass membrane protein</topology>
    </subcellularLocation>
</comment>
<sequence length="483" mass="55543">MKQVFLNFIRSKNLWNATWSSLDAVAYPTLMLLATPIFINKLGVELYGLWMFVNTIIASIGILNIGLGDATVKFISKYIVEGNKHKVNKVIEATYAVYLVLCVIVVIVTIILAFIIREYNWLNLPSKNNELIFQTIQIAGVTLGLKFIEQIFLAVFKGFERYDLSAKLSLFGKVSSLVANLILVSLNYSLLYIFISSCVITTIYLFVEGWMVYRFTKFTSFIPSFEKKYIREIFSFGIWTWFQSIIGIASGQVDKFIVLSLSDIKVFAYYSLALTVFTQIHSFLSASISWIFPVISKKIYAGERVDLLYNKIQFYFLSIVTIILSLFYIVKDPFILYWLKNETYSHTIEFISLFVCYNLIMATTIIPYYFLNSSNYFRLNTVFMLINLASRAIFIPLMFHFMETKGLVIGLIVSGLVVSPIQMYYFNKKVLSNNSILSSVAVALPGLIFLLVYTQNNIVVDILCLIMLVFYYKLIFRSQIQRS</sequence>
<comment type="caution">
    <text evidence="7">The sequence shown here is derived from an EMBL/GenBank/DDBJ whole genome shotgun (WGS) entry which is preliminary data.</text>
</comment>
<organism evidence="7 8">
    <name type="scientific">Ohtaekwangia kribbensis</name>
    <dbReference type="NCBI Taxonomy" id="688913"/>
    <lineage>
        <taxon>Bacteria</taxon>
        <taxon>Pseudomonadati</taxon>
        <taxon>Bacteroidota</taxon>
        <taxon>Cytophagia</taxon>
        <taxon>Cytophagales</taxon>
        <taxon>Fulvivirgaceae</taxon>
        <taxon>Ohtaekwangia</taxon>
    </lineage>
</organism>
<feature type="transmembrane region" description="Helical" evidence="6">
    <location>
        <begin position="168"/>
        <end position="186"/>
    </location>
</feature>
<keyword evidence="4 6" id="KW-1133">Transmembrane helix</keyword>
<feature type="transmembrane region" description="Helical" evidence="6">
    <location>
        <begin position="350"/>
        <end position="370"/>
    </location>
</feature>
<feature type="transmembrane region" description="Helical" evidence="6">
    <location>
        <begin position="433"/>
        <end position="452"/>
    </location>
</feature>
<dbReference type="Proteomes" id="UP001597112">
    <property type="component" value="Unassembled WGS sequence"/>
</dbReference>
<dbReference type="RefSeq" id="WP_377580124.1">
    <property type="nucleotide sequence ID" value="NZ_JBHTKA010000004.1"/>
</dbReference>
<name>A0ABW3K3Y7_9BACT</name>
<dbReference type="PANTHER" id="PTHR30250">
    <property type="entry name" value="PST FAMILY PREDICTED COLANIC ACID TRANSPORTER"/>
    <property type="match status" value="1"/>
</dbReference>
<evidence type="ECO:0000256" key="6">
    <source>
        <dbReference type="SAM" id="Phobius"/>
    </source>
</evidence>
<feature type="transmembrane region" description="Helical" evidence="6">
    <location>
        <begin position="21"/>
        <end position="39"/>
    </location>
</feature>
<keyword evidence="8" id="KW-1185">Reference proteome</keyword>
<accession>A0ABW3K3Y7</accession>
<evidence type="ECO:0000256" key="1">
    <source>
        <dbReference type="ARBA" id="ARBA00004651"/>
    </source>
</evidence>
<feature type="transmembrane region" description="Helical" evidence="6">
    <location>
        <begin position="136"/>
        <end position="156"/>
    </location>
</feature>
<feature type="transmembrane region" description="Helical" evidence="6">
    <location>
        <begin position="268"/>
        <end position="292"/>
    </location>
</feature>
<keyword evidence="5 6" id="KW-0472">Membrane</keyword>
<evidence type="ECO:0000256" key="5">
    <source>
        <dbReference type="ARBA" id="ARBA00023136"/>
    </source>
</evidence>
<dbReference type="PANTHER" id="PTHR30250:SF26">
    <property type="entry name" value="PSMA PROTEIN"/>
    <property type="match status" value="1"/>
</dbReference>
<reference evidence="8" key="1">
    <citation type="journal article" date="2019" name="Int. J. Syst. Evol. Microbiol.">
        <title>The Global Catalogue of Microorganisms (GCM) 10K type strain sequencing project: providing services to taxonomists for standard genome sequencing and annotation.</title>
        <authorList>
            <consortium name="The Broad Institute Genomics Platform"/>
            <consortium name="The Broad Institute Genome Sequencing Center for Infectious Disease"/>
            <person name="Wu L."/>
            <person name="Ma J."/>
        </authorList>
    </citation>
    <scope>NUCLEOTIDE SEQUENCE [LARGE SCALE GENOMIC DNA]</scope>
    <source>
        <strain evidence="8">CCUG 58938</strain>
    </source>
</reference>
<dbReference type="InterPro" id="IPR002797">
    <property type="entry name" value="Polysacc_synth"/>
</dbReference>
<keyword evidence="2" id="KW-1003">Cell membrane</keyword>
<feature type="transmembrane region" description="Helical" evidence="6">
    <location>
        <begin position="51"/>
        <end position="72"/>
    </location>
</feature>
<proteinExistence type="predicted"/>
<dbReference type="Pfam" id="PF01943">
    <property type="entry name" value="Polysacc_synt"/>
    <property type="match status" value="1"/>
</dbReference>
<feature type="transmembrane region" description="Helical" evidence="6">
    <location>
        <begin position="312"/>
        <end position="330"/>
    </location>
</feature>
<evidence type="ECO:0000313" key="8">
    <source>
        <dbReference type="Proteomes" id="UP001597112"/>
    </source>
</evidence>
<dbReference type="EMBL" id="JBHTKA010000004">
    <property type="protein sequence ID" value="MFD1000673.1"/>
    <property type="molecule type" value="Genomic_DNA"/>
</dbReference>
<evidence type="ECO:0000256" key="3">
    <source>
        <dbReference type="ARBA" id="ARBA00022692"/>
    </source>
</evidence>
<dbReference type="InterPro" id="IPR050833">
    <property type="entry name" value="Poly_Biosynth_Transport"/>
</dbReference>
<evidence type="ECO:0000256" key="4">
    <source>
        <dbReference type="ARBA" id="ARBA00022989"/>
    </source>
</evidence>
<feature type="transmembrane region" description="Helical" evidence="6">
    <location>
        <begin position="458"/>
        <end position="476"/>
    </location>
</feature>
<gene>
    <name evidence="7" type="ORF">ACFQ21_15210</name>
</gene>
<feature type="transmembrane region" description="Helical" evidence="6">
    <location>
        <begin position="233"/>
        <end position="253"/>
    </location>
</feature>
<feature type="transmembrane region" description="Helical" evidence="6">
    <location>
        <begin position="93"/>
        <end position="116"/>
    </location>
</feature>